<dbReference type="InterPro" id="IPR003593">
    <property type="entry name" value="AAA+_ATPase"/>
</dbReference>
<protein>
    <submittedName>
        <fullName evidence="2">AAA ATPase</fullName>
    </submittedName>
</protein>
<dbReference type="InterPro" id="IPR027417">
    <property type="entry name" value="P-loop_NTPase"/>
</dbReference>
<dbReference type="EMBL" id="CP002691">
    <property type="protein sequence ID" value="AEE51761.1"/>
    <property type="molecule type" value="Genomic_DNA"/>
</dbReference>
<dbReference type="OrthoDB" id="9778168at2"/>
<organism evidence="2 3">
    <name type="scientific">Haliscomenobacter hydrossis (strain ATCC 27775 / DSM 1100 / LMG 10767 / O)</name>
    <dbReference type="NCBI Taxonomy" id="760192"/>
    <lineage>
        <taxon>Bacteria</taxon>
        <taxon>Pseudomonadati</taxon>
        <taxon>Bacteroidota</taxon>
        <taxon>Saprospiria</taxon>
        <taxon>Saprospirales</taxon>
        <taxon>Haliscomenobacteraceae</taxon>
        <taxon>Haliscomenobacter</taxon>
    </lineage>
</organism>
<dbReference type="PANTHER" id="PTHR43566">
    <property type="entry name" value="CONSERVED PROTEIN"/>
    <property type="match status" value="1"/>
</dbReference>
<feature type="domain" description="AAA+ ATPase" evidence="1">
    <location>
        <begin position="18"/>
        <end position="133"/>
    </location>
</feature>
<reference evidence="2 3" key="1">
    <citation type="journal article" date="2011" name="Stand. Genomic Sci.">
        <title>Complete genome sequence of Haliscomenobacter hydrossis type strain (O).</title>
        <authorList>
            <consortium name="US DOE Joint Genome Institute (JGI-PGF)"/>
            <person name="Daligault H."/>
            <person name="Lapidus A."/>
            <person name="Zeytun A."/>
            <person name="Nolan M."/>
            <person name="Lucas S."/>
            <person name="Del Rio T.G."/>
            <person name="Tice H."/>
            <person name="Cheng J.F."/>
            <person name="Tapia R."/>
            <person name="Han C."/>
            <person name="Goodwin L."/>
            <person name="Pitluck S."/>
            <person name="Liolios K."/>
            <person name="Pagani I."/>
            <person name="Ivanova N."/>
            <person name="Huntemann M."/>
            <person name="Mavromatis K."/>
            <person name="Mikhailova N."/>
            <person name="Pati A."/>
            <person name="Chen A."/>
            <person name="Palaniappan K."/>
            <person name="Land M."/>
            <person name="Hauser L."/>
            <person name="Brambilla E.M."/>
            <person name="Rohde M."/>
            <person name="Verbarg S."/>
            <person name="Goker M."/>
            <person name="Bristow J."/>
            <person name="Eisen J.A."/>
            <person name="Markowitz V."/>
            <person name="Hugenholtz P."/>
            <person name="Kyrpides N.C."/>
            <person name="Klenk H.P."/>
            <person name="Woyke T."/>
        </authorList>
    </citation>
    <scope>NUCLEOTIDE SEQUENCE [LARGE SCALE GENOMIC DNA]</scope>
    <source>
        <strain evidence="3">ATCC 27775 / DSM 1100 / LMG 10767 / O</strain>
    </source>
</reference>
<dbReference type="eggNOG" id="COG1373">
    <property type="taxonomic scope" value="Bacteria"/>
</dbReference>
<dbReference type="PANTHER" id="PTHR43566:SF2">
    <property type="entry name" value="DUF4143 DOMAIN-CONTAINING PROTEIN"/>
    <property type="match status" value="1"/>
</dbReference>
<gene>
    <name evidence="2" type="ordered locus">Halhy_3911</name>
</gene>
<proteinExistence type="predicted"/>
<dbReference type="SUPFAM" id="SSF52540">
    <property type="entry name" value="P-loop containing nucleoside triphosphate hydrolases"/>
    <property type="match status" value="1"/>
</dbReference>
<evidence type="ECO:0000313" key="2">
    <source>
        <dbReference type="EMBL" id="AEE51761.1"/>
    </source>
</evidence>
<dbReference type="CDD" id="cd00009">
    <property type="entry name" value="AAA"/>
    <property type="match status" value="1"/>
</dbReference>
<dbReference type="RefSeq" id="WP_013766300.1">
    <property type="nucleotide sequence ID" value="NC_015510.1"/>
</dbReference>
<keyword evidence="3" id="KW-1185">Reference proteome</keyword>
<dbReference type="InterPro" id="IPR041682">
    <property type="entry name" value="AAA_14"/>
</dbReference>
<dbReference type="STRING" id="760192.Halhy_3911"/>
<sequence>MSYITRKSETEIARLLDYFPAVAIVGPRQVGKTSLAKHLAENSARATVYFDLEDPDDLAKFANPRLLLEPLENKTVILDEVQRLPNLFPILRSAIDRNRKPARFILLGSASPDLIRDASETLAGRIAYFELTPFLWQEVANLTDWRQHCFRGGFHGSLLAPDEELARLWRTNFITTYLERDLPALGLKAEPTLTRRLWQMTAHLSGSVLNMETIASGLGIGNSSVRRYLDFFESSYLIRRLQPYLPNLRKRLIRSPKLYLRDTGILHQLLGVPSFESMMGNPIVGASWETYVIEQIAGNLPSWAELFYYRTQDGTEADLVIARGGVAEVLVEIKFTTTPKLTKSLHIAKADLGTTRNFIICPVAAGYPLDTDVRVLGVGEWGEVFGDRG</sequence>
<dbReference type="AlphaFoldDB" id="F4L3C7"/>
<dbReference type="Proteomes" id="UP000008461">
    <property type="component" value="Chromosome"/>
</dbReference>
<reference key="2">
    <citation type="submission" date="2011-04" db="EMBL/GenBank/DDBJ databases">
        <title>Complete sequence of chromosome of Haliscomenobacter hydrossis DSM 1100.</title>
        <authorList>
            <consortium name="US DOE Joint Genome Institute (JGI-PGF)"/>
            <person name="Lucas S."/>
            <person name="Han J."/>
            <person name="Lapidus A."/>
            <person name="Bruce D."/>
            <person name="Goodwin L."/>
            <person name="Pitluck S."/>
            <person name="Peters L."/>
            <person name="Kyrpides N."/>
            <person name="Mavromatis K."/>
            <person name="Ivanova N."/>
            <person name="Ovchinnikova G."/>
            <person name="Pagani I."/>
            <person name="Daligault H."/>
            <person name="Detter J.C."/>
            <person name="Han C."/>
            <person name="Land M."/>
            <person name="Hauser L."/>
            <person name="Markowitz V."/>
            <person name="Cheng J.-F."/>
            <person name="Hugenholtz P."/>
            <person name="Woyke T."/>
            <person name="Wu D."/>
            <person name="Verbarg S."/>
            <person name="Frueling A."/>
            <person name="Brambilla E."/>
            <person name="Klenk H.-P."/>
            <person name="Eisen J.A."/>
        </authorList>
    </citation>
    <scope>NUCLEOTIDE SEQUENCE</scope>
    <source>
        <strain>DSM 1100</strain>
    </source>
</reference>
<dbReference type="Pfam" id="PF13635">
    <property type="entry name" value="DUF4143"/>
    <property type="match status" value="1"/>
</dbReference>
<accession>F4L3C7</accession>
<evidence type="ECO:0000259" key="1">
    <source>
        <dbReference type="SMART" id="SM00382"/>
    </source>
</evidence>
<name>F4L3C7_HALH1</name>
<evidence type="ECO:0000313" key="3">
    <source>
        <dbReference type="Proteomes" id="UP000008461"/>
    </source>
</evidence>
<dbReference type="Pfam" id="PF13173">
    <property type="entry name" value="AAA_14"/>
    <property type="match status" value="1"/>
</dbReference>
<dbReference type="HOGENOM" id="CLU_041527_3_1_10"/>
<dbReference type="Gene3D" id="3.40.50.300">
    <property type="entry name" value="P-loop containing nucleotide triphosphate hydrolases"/>
    <property type="match status" value="1"/>
</dbReference>
<dbReference type="SMART" id="SM00382">
    <property type="entry name" value="AAA"/>
    <property type="match status" value="1"/>
</dbReference>
<dbReference type="InterPro" id="IPR025420">
    <property type="entry name" value="DUF4143"/>
</dbReference>
<dbReference type="KEGG" id="hhy:Halhy_3911"/>